<dbReference type="HAMAP" id="MF_00133">
    <property type="entry name" value="Trp_synth_beta"/>
    <property type="match status" value="1"/>
</dbReference>
<evidence type="ECO:0000256" key="8">
    <source>
        <dbReference type="ARBA" id="ARBA00023141"/>
    </source>
</evidence>
<comment type="cofactor">
    <cofactor evidence="1 11">
        <name>pyridoxal 5'-phosphate</name>
        <dbReference type="ChEBI" id="CHEBI:597326"/>
    </cofactor>
</comment>
<dbReference type="InterPro" id="IPR001926">
    <property type="entry name" value="TrpB-like_PALP"/>
</dbReference>
<comment type="similarity">
    <text evidence="3 11">Belongs to the TrpB family.</text>
</comment>
<feature type="domain" description="Tryptophan synthase beta chain-like PALP" evidence="12">
    <location>
        <begin position="55"/>
        <end position="379"/>
    </location>
</feature>
<sequence>MKSINAEGFFGEYGGQYVPEQLLPILNELAATYDKVKTDPEFRAELDYYMKKFSGRPTPLYHCSNLSRELGGAQIYLKREDLNHLGAHKVNNTLGQILLAKRMGKKKIIAETGAGQHGVAAAATAALMGMKCTVYMGKVDVERQKLNVFRMRMMGAEVVTATSGQQTLKEAVDEALAAWMADAEESFYLLGSAVGPHPYPLMVRDFQSVISKEAREQFLTDTGKLPDYCVACIGGGSNAIGMFANFIDDKDVQLIGVEPAGRGLKLGDHAASLSFGSPGILHGFNSYMLKDEAGDAAPVYSISAGLDYPSVGPEHSYLKDIGRASYEYASDAEAVNAFFTLSQKEGIIPALESSHALAHVLKLAPTLSTEKSIIVCLSGRGDKDVAQVAEMIEQGIFSMP</sequence>
<dbReference type="InterPro" id="IPR006654">
    <property type="entry name" value="Trp_synth_beta"/>
</dbReference>
<dbReference type="PIRSF" id="PIRSF001413">
    <property type="entry name" value="Trp_syn_beta"/>
    <property type="match status" value="1"/>
</dbReference>
<comment type="catalytic activity">
    <reaction evidence="10 11">
        <text>(1S,2R)-1-C-(indol-3-yl)glycerol 3-phosphate + L-serine = D-glyceraldehyde 3-phosphate + L-tryptophan + H2O</text>
        <dbReference type="Rhea" id="RHEA:10532"/>
        <dbReference type="ChEBI" id="CHEBI:15377"/>
        <dbReference type="ChEBI" id="CHEBI:33384"/>
        <dbReference type="ChEBI" id="CHEBI:57912"/>
        <dbReference type="ChEBI" id="CHEBI:58866"/>
        <dbReference type="ChEBI" id="CHEBI:59776"/>
        <dbReference type="EC" id="4.2.1.20"/>
    </reaction>
</comment>
<organism evidence="13 14">
    <name type="scientific">Desulfotalea psychrophila (strain LSv54 / DSM 12343)</name>
    <dbReference type="NCBI Taxonomy" id="177439"/>
    <lineage>
        <taxon>Bacteria</taxon>
        <taxon>Pseudomonadati</taxon>
        <taxon>Thermodesulfobacteriota</taxon>
        <taxon>Desulfobulbia</taxon>
        <taxon>Desulfobulbales</taxon>
        <taxon>Desulfocapsaceae</taxon>
        <taxon>Desulfotalea</taxon>
    </lineage>
</organism>
<dbReference type="OrthoDB" id="9766131at2"/>
<dbReference type="EMBL" id="CR522870">
    <property type="protein sequence ID" value="CAG37678.1"/>
    <property type="molecule type" value="Genomic_DNA"/>
</dbReference>
<evidence type="ECO:0000313" key="13">
    <source>
        <dbReference type="EMBL" id="CAG37678.1"/>
    </source>
</evidence>
<dbReference type="InterPro" id="IPR036052">
    <property type="entry name" value="TrpB-like_PALP_sf"/>
</dbReference>
<reference evidence="14" key="1">
    <citation type="journal article" date="2004" name="Environ. Microbiol.">
        <title>The genome of Desulfotalea psychrophila, a sulfate-reducing bacterium from permanently cold Arctic sediments.</title>
        <authorList>
            <person name="Rabus R."/>
            <person name="Ruepp A."/>
            <person name="Frickey T."/>
            <person name="Rattei T."/>
            <person name="Fartmann B."/>
            <person name="Stark M."/>
            <person name="Bauer M."/>
            <person name="Zibat A."/>
            <person name="Lombardot T."/>
            <person name="Becker I."/>
            <person name="Amann J."/>
            <person name="Gellner K."/>
            <person name="Teeling H."/>
            <person name="Leuschner W.D."/>
            <person name="Gloeckner F.-O."/>
            <person name="Lupas A.N."/>
            <person name="Amann R."/>
            <person name="Klenk H.-P."/>
        </authorList>
    </citation>
    <scope>NUCLEOTIDE SEQUENCE [LARGE SCALE GENOMIC DNA]</scope>
    <source>
        <strain evidence="14">DSM 12343 / LSv54</strain>
    </source>
</reference>
<evidence type="ECO:0000256" key="6">
    <source>
        <dbReference type="ARBA" id="ARBA00022822"/>
    </source>
</evidence>
<evidence type="ECO:0000256" key="11">
    <source>
        <dbReference type="HAMAP-Rule" id="MF_00133"/>
    </source>
</evidence>
<keyword evidence="5 11" id="KW-0028">Amino-acid biosynthesis</keyword>
<dbReference type="EC" id="4.2.1.20" evidence="11"/>
<dbReference type="PROSITE" id="PS00168">
    <property type="entry name" value="TRP_SYNTHASE_BETA"/>
    <property type="match status" value="1"/>
</dbReference>
<dbReference type="Gene3D" id="3.40.50.1100">
    <property type="match status" value="2"/>
</dbReference>
<evidence type="ECO:0000313" key="14">
    <source>
        <dbReference type="Proteomes" id="UP000000602"/>
    </source>
</evidence>
<gene>
    <name evidence="11" type="primary">trpB</name>
    <name evidence="13" type="ordered locus">DP2949</name>
</gene>
<evidence type="ECO:0000256" key="9">
    <source>
        <dbReference type="ARBA" id="ARBA00023239"/>
    </source>
</evidence>
<dbReference type="FunFam" id="3.40.50.1100:FF:000001">
    <property type="entry name" value="Tryptophan synthase beta chain"/>
    <property type="match status" value="1"/>
</dbReference>
<evidence type="ECO:0000256" key="5">
    <source>
        <dbReference type="ARBA" id="ARBA00022605"/>
    </source>
</evidence>
<dbReference type="eggNOG" id="COG0133">
    <property type="taxonomic scope" value="Bacteria"/>
</dbReference>
<dbReference type="Proteomes" id="UP000000602">
    <property type="component" value="Chromosome"/>
</dbReference>
<comment type="pathway">
    <text evidence="2 11">Amino-acid biosynthesis; L-tryptophan biosynthesis; L-tryptophan from chorismate: step 5/5.</text>
</comment>
<evidence type="ECO:0000256" key="2">
    <source>
        <dbReference type="ARBA" id="ARBA00004733"/>
    </source>
</evidence>
<feature type="modified residue" description="N6-(pyridoxal phosphate)lysine" evidence="11">
    <location>
        <position position="89"/>
    </location>
</feature>
<evidence type="ECO:0000259" key="12">
    <source>
        <dbReference type="Pfam" id="PF00291"/>
    </source>
</evidence>
<evidence type="ECO:0000256" key="1">
    <source>
        <dbReference type="ARBA" id="ARBA00001933"/>
    </source>
</evidence>
<dbReference type="CDD" id="cd06446">
    <property type="entry name" value="Trp-synth_B"/>
    <property type="match status" value="1"/>
</dbReference>
<dbReference type="STRING" id="177439.DP2949"/>
<accession>Q6AJ02</accession>
<keyword evidence="14" id="KW-1185">Reference proteome</keyword>
<dbReference type="PANTHER" id="PTHR48077:SF3">
    <property type="entry name" value="TRYPTOPHAN SYNTHASE"/>
    <property type="match status" value="1"/>
</dbReference>
<proteinExistence type="inferred from homology"/>
<keyword evidence="6 11" id="KW-0822">Tryptophan biosynthesis</keyword>
<protein>
    <recommendedName>
        <fullName evidence="11">Tryptophan synthase beta chain</fullName>
        <ecNumber evidence="11">4.2.1.20</ecNumber>
    </recommendedName>
</protein>
<evidence type="ECO:0000256" key="7">
    <source>
        <dbReference type="ARBA" id="ARBA00022898"/>
    </source>
</evidence>
<evidence type="ECO:0000256" key="4">
    <source>
        <dbReference type="ARBA" id="ARBA00011270"/>
    </source>
</evidence>
<dbReference type="NCBIfam" id="TIGR00263">
    <property type="entry name" value="trpB"/>
    <property type="match status" value="1"/>
</dbReference>
<dbReference type="KEGG" id="dps:DP2949"/>
<dbReference type="FunFam" id="3.40.50.1100:FF:000004">
    <property type="entry name" value="Tryptophan synthase beta chain"/>
    <property type="match status" value="1"/>
</dbReference>
<comment type="function">
    <text evidence="11">The beta subunit is responsible for the synthesis of L-tryptophan from indole and L-serine.</text>
</comment>
<dbReference type="Pfam" id="PF00291">
    <property type="entry name" value="PALP"/>
    <property type="match status" value="1"/>
</dbReference>
<dbReference type="RefSeq" id="WP_011190190.1">
    <property type="nucleotide sequence ID" value="NC_006138.1"/>
</dbReference>
<dbReference type="SUPFAM" id="SSF53686">
    <property type="entry name" value="Tryptophan synthase beta subunit-like PLP-dependent enzymes"/>
    <property type="match status" value="1"/>
</dbReference>
<dbReference type="HOGENOM" id="CLU_016734_3_1_7"/>
<comment type="subunit">
    <text evidence="4 11">Tetramer of two alpha and two beta chains.</text>
</comment>
<dbReference type="GO" id="GO:0004834">
    <property type="term" value="F:tryptophan synthase activity"/>
    <property type="evidence" value="ECO:0007669"/>
    <property type="project" value="UniProtKB-UniRule"/>
</dbReference>
<evidence type="ECO:0000256" key="10">
    <source>
        <dbReference type="ARBA" id="ARBA00049047"/>
    </source>
</evidence>
<dbReference type="AlphaFoldDB" id="Q6AJ02"/>
<dbReference type="GO" id="GO:0005737">
    <property type="term" value="C:cytoplasm"/>
    <property type="evidence" value="ECO:0007669"/>
    <property type="project" value="TreeGrafter"/>
</dbReference>
<name>Q6AJ02_DESPS</name>
<dbReference type="InterPro" id="IPR006653">
    <property type="entry name" value="Trp_synth_b_CS"/>
</dbReference>
<dbReference type="InterPro" id="IPR023026">
    <property type="entry name" value="Trp_synth_beta/beta-like"/>
</dbReference>
<keyword evidence="9 11" id="KW-0456">Lyase</keyword>
<keyword evidence="7 11" id="KW-0663">Pyridoxal phosphate</keyword>
<dbReference type="PANTHER" id="PTHR48077">
    <property type="entry name" value="TRYPTOPHAN SYNTHASE-RELATED"/>
    <property type="match status" value="1"/>
</dbReference>
<dbReference type="UniPathway" id="UPA00035">
    <property type="reaction ID" value="UER00044"/>
</dbReference>
<evidence type="ECO:0000256" key="3">
    <source>
        <dbReference type="ARBA" id="ARBA00009982"/>
    </source>
</evidence>
<keyword evidence="8 11" id="KW-0057">Aromatic amino acid biosynthesis</keyword>